<evidence type="ECO:0000256" key="1">
    <source>
        <dbReference type="SAM" id="Phobius"/>
    </source>
</evidence>
<dbReference type="RefSeq" id="WP_041896382.1">
    <property type="nucleotide sequence ID" value="NZ_CP010086.2"/>
</dbReference>
<dbReference type="InterPro" id="IPR025373">
    <property type="entry name" value="DUF4363"/>
</dbReference>
<protein>
    <recommendedName>
        <fullName evidence="4">DUF4363 family protein</fullName>
    </recommendedName>
</protein>
<dbReference type="KEGG" id="cbei:LF65_02518"/>
<dbReference type="OrthoDB" id="1739442at2"/>
<sequence>MRKFLVISIPIVALIFFVLIMLSGNILKEPMGNDDNIPESIQLLIQDIDSGNWESANIKTDNLSNSWKKIAKRVQFSSERDEINQFDICISHLRGAIMARDKSSSLIALNEAYAHWNDLGK</sequence>
<evidence type="ECO:0008006" key="4">
    <source>
        <dbReference type="Google" id="ProtNLM"/>
    </source>
</evidence>
<keyword evidence="1" id="KW-1133">Transmembrane helix</keyword>
<name>A0A0B5QDQ6_CLOBE</name>
<organism evidence="2 3">
    <name type="scientific">Clostridium beijerinckii</name>
    <name type="common">Clostridium MP</name>
    <dbReference type="NCBI Taxonomy" id="1520"/>
    <lineage>
        <taxon>Bacteria</taxon>
        <taxon>Bacillati</taxon>
        <taxon>Bacillota</taxon>
        <taxon>Clostridia</taxon>
        <taxon>Eubacteriales</taxon>
        <taxon>Clostridiaceae</taxon>
        <taxon>Clostridium</taxon>
    </lineage>
</organism>
<proteinExistence type="predicted"/>
<keyword evidence="1" id="KW-0472">Membrane</keyword>
<keyword evidence="1" id="KW-0812">Transmembrane</keyword>
<dbReference type="Proteomes" id="UP000031866">
    <property type="component" value="Chromosome"/>
</dbReference>
<dbReference type="Pfam" id="PF14276">
    <property type="entry name" value="DUF4363"/>
    <property type="match status" value="1"/>
</dbReference>
<evidence type="ECO:0000313" key="2">
    <source>
        <dbReference type="EMBL" id="AJG99100.1"/>
    </source>
</evidence>
<dbReference type="EMBL" id="CP010086">
    <property type="protein sequence ID" value="AJG99100.1"/>
    <property type="molecule type" value="Genomic_DNA"/>
</dbReference>
<dbReference type="AlphaFoldDB" id="A0A0B5QDQ6"/>
<reference evidence="3" key="1">
    <citation type="submission" date="2014-12" db="EMBL/GenBank/DDBJ databases">
        <title>Genome sequence of Clostridium beijerinckii strain 59B.</title>
        <authorList>
            <person name="Little G.T."/>
            <person name="Minton N.P."/>
        </authorList>
    </citation>
    <scope>NUCLEOTIDE SEQUENCE [LARGE SCALE GENOMIC DNA]</scope>
    <source>
        <strain evidence="3">59B</strain>
    </source>
</reference>
<feature type="transmembrane region" description="Helical" evidence="1">
    <location>
        <begin position="6"/>
        <end position="27"/>
    </location>
</feature>
<evidence type="ECO:0000313" key="3">
    <source>
        <dbReference type="Proteomes" id="UP000031866"/>
    </source>
</evidence>
<accession>A0A0B5QDQ6</accession>
<gene>
    <name evidence="2" type="ORF">LF65_02518</name>
</gene>